<evidence type="ECO:0000313" key="1">
    <source>
        <dbReference type="EMBL" id="GJT29646.1"/>
    </source>
</evidence>
<accession>A0ABQ5CRE0</accession>
<dbReference type="Proteomes" id="UP001151760">
    <property type="component" value="Unassembled WGS sequence"/>
</dbReference>
<protein>
    <submittedName>
        <fullName evidence="1">Uncharacterized protein</fullName>
    </submittedName>
</protein>
<proteinExistence type="predicted"/>
<organism evidence="1 2">
    <name type="scientific">Tanacetum coccineum</name>
    <dbReference type="NCBI Taxonomy" id="301880"/>
    <lineage>
        <taxon>Eukaryota</taxon>
        <taxon>Viridiplantae</taxon>
        <taxon>Streptophyta</taxon>
        <taxon>Embryophyta</taxon>
        <taxon>Tracheophyta</taxon>
        <taxon>Spermatophyta</taxon>
        <taxon>Magnoliopsida</taxon>
        <taxon>eudicotyledons</taxon>
        <taxon>Gunneridae</taxon>
        <taxon>Pentapetalae</taxon>
        <taxon>asterids</taxon>
        <taxon>campanulids</taxon>
        <taxon>Asterales</taxon>
        <taxon>Asteraceae</taxon>
        <taxon>Asteroideae</taxon>
        <taxon>Anthemideae</taxon>
        <taxon>Anthemidinae</taxon>
        <taxon>Tanacetum</taxon>
    </lineage>
</organism>
<keyword evidence="2" id="KW-1185">Reference proteome</keyword>
<reference evidence="1" key="1">
    <citation type="journal article" date="2022" name="Int. J. Mol. Sci.">
        <title>Draft Genome of Tanacetum Coccineum: Genomic Comparison of Closely Related Tanacetum-Family Plants.</title>
        <authorList>
            <person name="Yamashiro T."/>
            <person name="Shiraishi A."/>
            <person name="Nakayama K."/>
            <person name="Satake H."/>
        </authorList>
    </citation>
    <scope>NUCLEOTIDE SEQUENCE</scope>
</reference>
<gene>
    <name evidence="1" type="ORF">Tco_0909921</name>
</gene>
<evidence type="ECO:0000313" key="2">
    <source>
        <dbReference type="Proteomes" id="UP001151760"/>
    </source>
</evidence>
<comment type="caution">
    <text evidence="1">The sequence shown here is derived from an EMBL/GenBank/DDBJ whole genome shotgun (WGS) entry which is preliminary data.</text>
</comment>
<name>A0ABQ5CRE0_9ASTR</name>
<sequence>MIVNSYVTQPGFDLQGSKMEDMGQFRVIEEEVWDELKWSVLGSIYSRTTLRGQGFLDISRTCVQLMEDVERLKDELYKLETS</sequence>
<reference evidence="1" key="2">
    <citation type="submission" date="2022-01" db="EMBL/GenBank/DDBJ databases">
        <authorList>
            <person name="Yamashiro T."/>
            <person name="Shiraishi A."/>
            <person name="Satake H."/>
            <person name="Nakayama K."/>
        </authorList>
    </citation>
    <scope>NUCLEOTIDE SEQUENCE</scope>
</reference>
<dbReference type="EMBL" id="BQNB010014560">
    <property type="protein sequence ID" value="GJT29646.1"/>
    <property type="molecule type" value="Genomic_DNA"/>
</dbReference>